<dbReference type="Proteomes" id="UP000008917">
    <property type="component" value="Chromosome"/>
</dbReference>
<dbReference type="GO" id="GO:0008233">
    <property type="term" value="F:peptidase activity"/>
    <property type="evidence" value="ECO:0007669"/>
    <property type="project" value="UniProtKB-KW"/>
</dbReference>
<evidence type="ECO:0000256" key="6">
    <source>
        <dbReference type="ARBA" id="ARBA00023125"/>
    </source>
</evidence>
<proteinExistence type="inferred from homology"/>
<accession>E6V9V9</accession>
<gene>
    <name evidence="10" type="ordered locus">Varpa_2040</name>
</gene>
<dbReference type="GO" id="GO:0003697">
    <property type="term" value="F:single-stranded DNA binding"/>
    <property type="evidence" value="ECO:0007669"/>
    <property type="project" value="InterPro"/>
</dbReference>
<dbReference type="Gene3D" id="3.90.1680.10">
    <property type="entry name" value="SOS response associated peptidase-like"/>
    <property type="match status" value="1"/>
</dbReference>
<dbReference type="EC" id="3.4.-.-" evidence="8"/>
<protein>
    <recommendedName>
        <fullName evidence="8">Abasic site processing protein</fullName>
        <ecNumber evidence="8">3.4.-.-</ecNumber>
    </recommendedName>
</protein>
<evidence type="ECO:0000313" key="11">
    <source>
        <dbReference type="Proteomes" id="UP000008917"/>
    </source>
</evidence>
<organism evidence="10 11">
    <name type="scientific">Variovorax paradoxus (strain EPS)</name>
    <dbReference type="NCBI Taxonomy" id="595537"/>
    <lineage>
        <taxon>Bacteria</taxon>
        <taxon>Pseudomonadati</taxon>
        <taxon>Pseudomonadota</taxon>
        <taxon>Betaproteobacteria</taxon>
        <taxon>Burkholderiales</taxon>
        <taxon>Comamonadaceae</taxon>
        <taxon>Variovorax</taxon>
    </lineage>
</organism>
<feature type="region of interest" description="Disordered" evidence="9">
    <location>
        <begin position="235"/>
        <end position="255"/>
    </location>
</feature>
<evidence type="ECO:0000256" key="8">
    <source>
        <dbReference type="RuleBase" id="RU364100"/>
    </source>
</evidence>
<evidence type="ECO:0000256" key="4">
    <source>
        <dbReference type="ARBA" id="ARBA00022801"/>
    </source>
</evidence>
<keyword evidence="2 8" id="KW-0645">Protease</keyword>
<evidence type="ECO:0000256" key="2">
    <source>
        <dbReference type="ARBA" id="ARBA00022670"/>
    </source>
</evidence>
<keyword evidence="3" id="KW-0227">DNA damage</keyword>
<dbReference type="Pfam" id="PF02586">
    <property type="entry name" value="SRAP"/>
    <property type="match status" value="1"/>
</dbReference>
<dbReference type="RefSeq" id="WP_013540485.1">
    <property type="nucleotide sequence ID" value="NC_014931.1"/>
</dbReference>
<dbReference type="AlphaFoldDB" id="E6V9V9"/>
<keyword evidence="7" id="KW-0456">Lyase</keyword>
<dbReference type="STRING" id="595537.Varpa_2040"/>
<keyword evidence="6" id="KW-0238">DNA-binding</keyword>
<dbReference type="eggNOG" id="COG2135">
    <property type="taxonomic scope" value="Bacteria"/>
</dbReference>
<dbReference type="SUPFAM" id="SSF143081">
    <property type="entry name" value="BB1717-like"/>
    <property type="match status" value="1"/>
</dbReference>
<dbReference type="PANTHER" id="PTHR13604">
    <property type="entry name" value="DC12-RELATED"/>
    <property type="match status" value="1"/>
</dbReference>
<reference evidence="10 11" key="2">
    <citation type="journal article" date="2013" name="Genome Announc.">
        <title>Genome of the Root-Associated Plant Growth-Promoting Bacterium Variovorax paradoxus Strain EPS.</title>
        <authorList>
            <person name="Han J.I."/>
            <person name="Spain J.C."/>
            <person name="Leadbetter J.R."/>
            <person name="Ovchinnikova G."/>
            <person name="Goodwin L.A."/>
            <person name="Han C.S."/>
            <person name="Woyke T."/>
            <person name="Davenport K.W."/>
            <person name="Orwin P.M."/>
        </authorList>
    </citation>
    <scope>NUCLEOTIDE SEQUENCE [LARGE SCALE GENOMIC DNA]</scope>
    <source>
        <strain evidence="10 11">EPS</strain>
    </source>
</reference>
<name>E6V9V9_VARPE</name>
<evidence type="ECO:0000256" key="9">
    <source>
        <dbReference type="SAM" id="MobiDB-lite"/>
    </source>
</evidence>
<keyword evidence="5" id="KW-0190">Covalent protein-DNA linkage</keyword>
<dbReference type="PANTHER" id="PTHR13604:SF0">
    <property type="entry name" value="ABASIC SITE PROCESSING PROTEIN HMCES"/>
    <property type="match status" value="1"/>
</dbReference>
<evidence type="ECO:0000256" key="1">
    <source>
        <dbReference type="ARBA" id="ARBA00008136"/>
    </source>
</evidence>
<dbReference type="GO" id="GO:0106300">
    <property type="term" value="P:protein-DNA covalent cross-linking repair"/>
    <property type="evidence" value="ECO:0007669"/>
    <property type="project" value="InterPro"/>
</dbReference>
<dbReference type="InterPro" id="IPR003738">
    <property type="entry name" value="SRAP"/>
</dbReference>
<evidence type="ECO:0000256" key="5">
    <source>
        <dbReference type="ARBA" id="ARBA00023124"/>
    </source>
</evidence>
<dbReference type="OrthoDB" id="6192129at2"/>
<evidence type="ECO:0000313" key="10">
    <source>
        <dbReference type="EMBL" id="ADU36247.1"/>
    </source>
</evidence>
<dbReference type="KEGG" id="vpe:Varpa_2040"/>
<reference evidence="11" key="1">
    <citation type="submission" date="2010-12" db="EMBL/GenBank/DDBJ databases">
        <title>Complete sequence of Variovorax paradoxus EPS.</title>
        <authorList>
            <consortium name="US DOE Joint Genome Institute"/>
            <person name="Lucas S."/>
            <person name="Copeland A."/>
            <person name="Lapidus A."/>
            <person name="Cheng J.-F."/>
            <person name="Goodwin L."/>
            <person name="Pitluck S."/>
            <person name="Teshima H."/>
            <person name="Detter J.C."/>
            <person name="Han C."/>
            <person name="Tapia R."/>
            <person name="Land M."/>
            <person name="Hauser L."/>
            <person name="Kyrpides N."/>
            <person name="Ivanova N."/>
            <person name="Ovchinnikova G."/>
            <person name="Orwin P."/>
            <person name="Han J.-I.G."/>
            <person name="Woyke T."/>
        </authorList>
    </citation>
    <scope>NUCLEOTIDE SEQUENCE [LARGE SCALE GENOMIC DNA]</scope>
    <source>
        <strain evidence="11">EPS</strain>
    </source>
</reference>
<keyword evidence="4 8" id="KW-0378">Hydrolase</keyword>
<evidence type="ECO:0000256" key="7">
    <source>
        <dbReference type="ARBA" id="ARBA00023239"/>
    </source>
</evidence>
<sequence length="255" mass="29793">MCTRYISPEDREIEAAWHIGARTPERWVRSMRPLYMGPFMRRARDVTEYERELVVGQWGLIPAFSPNHIPQTKPRKGDTKGILLSTFNARFAGIEKKPAFKDAWAHGRRCIIPAVNFDEPNWESGKNEWWRFGRADGRLWGLAGLWSNWLDYETEIMWESYTMLTLNANLHPIMSRMHKPEIDKTTKKPLEVQDKRSVVAIEEHDFDRWLTCTPEEAREMVELIPADRMIAAPAPVDVKPAGKKRMNDEEEELPF</sequence>
<dbReference type="InterPro" id="IPR036590">
    <property type="entry name" value="SRAP-like"/>
</dbReference>
<dbReference type="HOGENOM" id="CLU_035990_3_0_4"/>
<comment type="similarity">
    <text evidence="1 8">Belongs to the SOS response-associated peptidase family.</text>
</comment>
<dbReference type="EMBL" id="CP002417">
    <property type="protein sequence ID" value="ADU36247.1"/>
    <property type="molecule type" value="Genomic_DNA"/>
</dbReference>
<evidence type="ECO:0000256" key="3">
    <source>
        <dbReference type="ARBA" id="ARBA00022763"/>
    </source>
</evidence>
<dbReference type="GO" id="GO:0006508">
    <property type="term" value="P:proteolysis"/>
    <property type="evidence" value="ECO:0007669"/>
    <property type="project" value="UniProtKB-KW"/>
</dbReference>
<dbReference type="GO" id="GO:0016829">
    <property type="term" value="F:lyase activity"/>
    <property type="evidence" value="ECO:0007669"/>
    <property type="project" value="UniProtKB-KW"/>
</dbReference>